<reference evidence="1" key="1">
    <citation type="journal article" date="2015" name="Nature">
        <title>Complex archaea that bridge the gap between prokaryotes and eukaryotes.</title>
        <authorList>
            <person name="Spang A."/>
            <person name="Saw J.H."/>
            <person name="Jorgensen S.L."/>
            <person name="Zaremba-Niedzwiedzka K."/>
            <person name="Martijn J."/>
            <person name="Lind A.E."/>
            <person name="van Eijk R."/>
            <person name="Schleper C."/>
            <person name="Guy L."/>
            <person name="Ettema T.J."/>
        </authorList>
    </citation>
    <scope>NUCLEOTIDE SEQUENCE</scope>
</reference>
<evidence type="ECO:0000313" key="1">
    <source>
        <dbReference type="EMBL" id="KKN69018.1"/>
    </source>
</evidence>
<proteinExistence type="predicted"/>
<gene>
    <name evidence="1" type="ORF">LCGC14_0444900</name>
</gene>
<sequence>MPDDSIALLLMEHNECVTLWGGGATACMSHRMHWDAFMDELGETPMTDDERKQLADLVALMPKVRDDAVFGKNNSKRNETKIDGLIQLVGALGERIVGHEDWQKLTEATVPALHKDD</sequence>
<accession>A0A0F9VTD6</accession>
<name>A0A0F9VTD6_9ZZZZ</name>
<protein>
    <submittedName>
        <fullName evidence="1">Uncharacterized protein</fullName>
    </submittedName>
</protein>
<dbReference type="EMBL" id="LAZR01000434">
    <property type="protein sequence ID" value="KKN69018.1"/>
    <property type="molecule type" value="Genomic_DNA"/>
</dbReference>
<dbReference type="AlphaFoldDB" id="A0A0F9VTD6"/>
<comment type="caution">
    <text evidence="1">The sequence shown here is derived from an EMBL/GenBank/DDBJ whole genome shotgun (WGS) entry which is preliminary data.</text>
</comment>
<organism evidence="1">
    <name type="scientific">marine sediment metagenome</name>
    <dbReference type="NCBI Taxonomy" id="412755"/>
    <lineage>
        <taxon>unclassified sequences</taxon>
        <taxon>metagenomes</taxon>
        <taxon>ecological metagenomes</taxon>
    </lineage>
</organism>